<dbReference type="Pfam" id="PF03746">
    <property type="entry name" value="LamB_YcsF"/>
    <property type="match status" value="1"/>
</dbReference>
<protein>
    <submittedName>
        <fullName evidence="1">LamB/YcsF family protein</fullName>
    </submittedName>
</protein>
<dbReference type="Proteomes" id="UP000823928">
    <property type="component" value="Unassembled WGS sequence"/>
</dbReference>
<dbReference type="PANTHER" id="PTHR30292">
    <property type="entry name" value="UNCHARACTERIZED PROTEIN YBGL-RELATED"/>
    <property type="match status" value="1"/>
</dbReference>
<name>A0A9D1JND8_9BACT</name>
<evidence type="ECO:0000313" key="2">
    <source>
        <dbReference type="Proteomes" id="UP000823928"/>
    </source>
</evidence>
<proteinExistence type="predicted"/>
<sequence>MWLKLCKDSGIYLFCEYNIGIKYKLLTGIIKMIQTLERKQIKNIDFNIDLAQSFGIYRNNAEYSLLDYASSVNISCGFHAGDPVTIKNALLKAKEKNVVVGAHIGFDDIQGFGYRPVELSDDELEALVIYQVGALMSFAKTFKMEIEHVRPHGAMYKQAAENFRFASTIAKAIKKCSQWLVYYGASGDVTASVCEDINLPVAHEVHLEKTYNSDGTIDFSQKDYENIFFSINRLKNLLSSSQIDNATGGKTCVIADTIHFSNKIANAKELIKQSKEIITPVPVNYKNACLSGWVE</sequence>
<dbReference type="GO" id="GO:0005975">
    <property type="term" value="P:carbohydrate metabolic process"/>
    <property type="evidence" value="ECO:0007669"/>
    <property type="project" value="InterPro"/>
</dbReference>
<dbReference type="EMBL" id="DVIU01000140">
    <property type="protein sequence ID" value="HIS36409.1"/>
    <property type="molecule type" value="Genomic_DNA"/>
</dbReference>
<reference evidence="1" key="2">
    <citation type="journal article" date="2021" name="PeerJ">
        <title>Extensive microbial diversity within the chicken gut microbiome revealed by metagenomics and culture.</title>
        <authorList>
            <person name="Gilroy R."/>
            <person name="Ravi A."/>
            <person name="Getino M."/>
            <person name="Pursley I."/>
            <person name="Horton D.L."/>
            <person name="Alikhan N.F."/>
            <person name="Baker D."/>
            <person name="Gharbi K."/>
            <person name="Hall N."/>
            <person name="Watson M."/>
            <person name="Adriaenssens E.M."/>
            <person name="Foster-Nyarko E."/>
            <person name="Jarju S."/>
            <person name="Secka A."/>
            <person name="Antonio M."/>
            <person name="Oren A."/>
            <person name="Chaudhuri R.R."/>
            <person name="La Ragione R."/>
            <person name="Hildebrand F."/>
            <person name="Pallen M.J."/>
        </authorList>
    </citation>
    <scope>NUCLEOTIDE SEQUENCE</scope>
    <source>
        <strain evidence="1">6276</strain>
    </source>
</reference>
<reference evidence="1" key="1">
    <citation type="submission" date="2020-10" db="EMBL/GenBank/DDBJ databases">
        <authorList>
            <person name="Gilroy R."/>
        </authorList>
    </citation>
    <scope>NUCLEOTIDE SEQUENCE</scope>
    <source>
        <strain evidence="1">6276</strain>
    </source>
</reference>
<dbReference type="PANTHER" id="PTHR30292:SF0">
    <property type="entry name" value="5-OXOPROLINASE SUBUNIT A"/>
    <property type="match status" value="1"/>
</dbReference>
<dbReference type="InterPro" id="IPR005501">
    <property type="entry name" value="LamB/YcsF/PxpA-like"/>
</dbReference>
<gene>
    <name evidence="1" type="ORF">IAC10_07240</name>
</gene>
<dbReference type="Gene3D" id="3.20.20.370">
    <property type="entry name" value="Glycoside hydrolase/deacetylase"/>
    <property type="match status" value="1"/>
</dbReference>
<dbReference type="AlphaFoldDB" id="A0A9D1JND8"/>
<dbReference type="SUPFAM" id="SSF88713">
    <property type="entry name" value="Glycoside hydrolase/deacetylase"/>
    <property type="match status" value="1"/>
</dbReference>
<accession>A0A9D1JND8</accession>
<dbReference type="InterPro" id="IPR011330">
    <property type="entry name" value="Glyco_hydro/deAcase_b/a-brl"/>
</dbReference>
<evidence type="ECO:0000313" key="1">
    <source>
        <dbReference type="EMBL" id="HIS36409.1"/>
    </source>
</evidence>
<organism evidence="1 2">
    <name type="scientific">Candidatus Scatousia excrementigallinarum</name>
    <dbReference type="NCBI Taxonomy" id="2840935"/>
    <lineage>
        <taxon>Bacteria</taxon>
        <taxon>Candidatus Scatousia</taxon>
    </lineage>
</organism>
<comment type="caution">
    <text evidence="1">The sequence shown here is derived from an EMBL/GenBank/DDBJ whole genome shotgun (WGS) entry which is preliminary data.</text>
</comment>